<gene>
    <name evidence="1" type="ORF">PSON_ATCC_30995.1.T0350168</name>
</gene>
<protein>
    <submittedName>
        <fullName evidence="1">Uncharacterized protein</fullName>
    </submittedName>
</protein>
<sequence length="68" mass="8226">MIYFIKSFLVKNIFQKDLIIRKVMNGKTQINYQKKDFLELKQEQLILLVLVQLVLIDLMKWNIIQLLC</sequence>
<dbReference type="Proteomes" id="UP000692954">
    <property type="component" value="Unassembled WGS sequence"/>
</dbReference>
<evidence type="ECO:0000313" key="1">
    <source>
        <dbReference type="EMBL" id="CAD8076786.1"/>
    </source>
</evidence>
<accession>A0A8S1MJ58</accession>
<evidence type="ECO:0000313" key="2">
    <source>
        <dbReference type="Proteomes" id="UP000692954"/>
    </source>
</evidence>
<name>A0A8S1MJ58_9CILI</name>
<keyword evidence="2" id="KW-1185">Reference proteome</keyword>
<comment type="caution">
    <text evidence="1">The sequence shown here is derived from an EMBL/GenBank/DDBJ whole genome shotgun (WGS) entry which is preliminary data.</text>
</comment>
<proteinExistence type="predicted"/>
<dbReference type="AlphaFoldDB" id="A0A8S1MJ58"/>
<dbReference type="EMBL" id="CAJJDN010000035">
    <property type="protein sequence ID" value="CAD8076786.1"/>
    <property type="molecule type" value="Genomic_DNA"/>
</dbReference>
<reference evidence="1" key="1">
    <citation type="submission" date="2021-01" db="EMBL/GenBank/DDBJ databases">
        <authorList>
            <consortium name="Genoscope - CEA"/>
            <person name="William W."/>
        </authorList>
    </citation>
    <scope>NUCLEOTIDE SEQUENCE</scope>
</reference>
<organism evidence="1 2">
    <name type="scientific">Paramecium sonneborni</name>
    <dbReference type="NCBI Taxonomy" id="65129"/>
    <lineage>
        <taxon>Eukaryota</taxon>
        <taxon>Sar</taxon>
        <taxon>Alveolata</taxon>
        <taxon>Ciliophora</taxon>
        <taxon>Intramacronucleata</taxon>
        <taxon>Oligohymenophorea</taxon>
        <taxon>Peniculida</taxon>
        <taxon>Parameciidae</taxon>
        <taxon>Paramecium</taxon>
    </lineage>
</organism>